<dbReference type="OrthoDB" id="9810297at2"/>
<dbReference type="Pfam" id="PF22458">
    <property type="entry name" value="RsmF-B_ferredox"/>
    <property type="match status" value="1"/>
</dbReference>
<keyword evidence="6 13" id="KW-0489">Methyltransferase</keyword>
<protein>
    <recommendedName>
        <fullName evidence="3">16S rRNA (cytosine(967)-C(5))-methyltransferase</fullName>
        <ecNumber evidence="3">2.1.1.176</ecNumber>
    </recommendedName>
    <alternativeName>
        <fullName evidence="10">16S rRNA m5C967 methyltransferase</fullName>
    </alternativeName>
    <alternativeName>
        <fullName evidence="11">rRNA (cytosine-C(5)-)-methyltransferase RsmB</fullName>
    </alternativeName>
</protein>
<evidence type="ECO:0000256" key="11">
    <source>
        <dbReference type="ARBA" id="ARBA00031088"/>
    </source>
</evidence>
<dbReference type="InterPro" id="IPR004573">
    <property type="entry name" value="rRNA_ssu_MeTfrase_B"/>
</dbReference>
<dbReference type="GO" id="GO:0005737">
    <property type="term" value="C:cytoplasm"/>
    <property type="evidence" value="ECO:0007669"/>
    <property type="project" value="UniProtKB-SubCell"/>
</dbReference>
<feature type="active site" description="Nucleophile" evidence="13">
    <location>
        <position position="378"/>
    </location>
</feature>
<feature type="binding site" evidence="13">
    <location>
        <position position="282"/>
    </location>
    <ligand>
        <name>S-adenosyl-L-methionine</name>
        <dbReference type="ChEBI" id="CHEBI:59789"/>
    </ligand>
</feature>
<evidence type="ECO:0000256" key="7">
    <source>
        <dbReference type="ARBA" id="ARBA00022679"/>
    </source>
</evidence>
<dbReference type="FunFam" id="3.40.50.150:FF:000022">
    <property type="entry name" value="Ribosomal RNA small subunit methyltransferase B"/>
    <property type="match status" value="1"/>
</dbReference>
<reference evidence="15 16" key="1">
    <citation type="submission" date="2013-06" db="EMBL/GenBank/DDBJ databases">
        <title>Rumen cellulosomics: divergent fiber-degrading strategies revealed by comparative genome-wide analysis of six Ruminococcal strains.</title>
        <authorList>
            <person name="Dassa B."/>
            <person name="Borovok I."/>
            <person name="Lamed R."/>
            <person name="Flint H."/>
            <person name="Yeoman C.J."/>
            <person name="White B."/>
            <person name="Bayer E.A."/>
        </authorList>
    </citation>
    <scope>NUCLEOTIDE SEQUENCE [LARGE SCALE GENOMIC DNA]</scope>
    <source>
        <strain evidence="15 16">SY3</strain>
    </source>
</reference>
<feature type="binding site" evidence="13">
    <location>
        <position position="326"/>
    </location>
    <ligand>
        <name>S-adenosyl-L-methionine</name>
        <dbReference type="ChEBI" id="CHEBI:59789"/>
    </ligand>
</feature>
<evidence type="ECO:0000256" key="1">
    <source>
        <dbReference type="ARBA" id="ARBA00002724"/>
    </source>
</evidence>
<proteinExistence type="inferred from homology"/>
<comment type="similarity">
    <text evidence="13">Belongs to the class I-like SAM-binding methyltransferase superfamily. RsmB/NOP family.</text>
</comment>
<dbReference type="Gene3D" id="3.40.50.150">
    <property type="entry name" value="Vaccinia Virus protein VP39"/>
    <property type="match status" value="1"/>
</dbReference>
<dbReference type="InterPro" id="IPR006027">
    <property type="entry name" value="NusB_RsmB_TIM44"/>
</dbReference>
<comment type="caution">
    <text evidence="13">Lacks conserved residue(s) required for the propagation of feature annotation.</text>
</comment>
<name>A0A011UXP5_RUMAL</name>
<dbReference type="InterPro" id="IPR023267">
    <property type="entry name" value="RCMT"/>
</dbReference>
<gene>
    <name evidence="15" type="ORF">RASY3_16870</name>
</gene>
<dbReference type="Pfam" id="PF01029">
    <property type="entry name" value="NusB"/>
    <property type="match status" value="1"/>
</dbReference>
<evidence type="ECO:0000313" key="16">
    <source>
        <dbReference type="Proteomes" id="UP000021369"/>
    </source>
</evidence>
<dbReference type="PANTHER" id="PTHR22807:SF53">
    <property type="entry name" value="RIBOSOMAL RNA SMALL SUBUNIT METHYLTRANSFERASE B-RELATED"/>
    <property type="match status" value="1"/>
</dbReference>
<evidence type="ECO:0000256" key="9">
    <source>
        <dbReference type="ARBA" id="ARBA00022884"/>
    </source>
</evidence>
<dbReference type="EMBL" id="JEOB01000004">
    <property type="protein sequence ID" value="EXM37977.1"/>
    <property type="molecule type" value="Genomic_DNA"/>
</dbReference>
<dbReference type="GO" id="GO:0006355">
    <property type="term" value="P:regulation of DNA-templated transcription"/>
    <property type="evidence" value="ECO:0007669"/>
    <property type="project" value="InterPro"/>
</dbReference>
<dbReference type="Proteomes" id="UP000021369">
    <property type="component" value="Unassembled WGS sequence"/>
</dbReference>
<dbReference type="InterPro" id="IPR001678">
    <property type="entry name" value="MeTrfase_RsmB-F_NOP2_dom"/>
</dbReference>
<evidence type="ECO:0000256" key="5">
    <source>
        <dbReference type="ARBA" id="ARBA00022552"/>
    </source>
</evidence>
<comment type="catalytic activity">
    <reaction evidence="12">
        <text>cytidine(967) in 16S rRNA + S-adenosyl-L-methionine = 5-methylcytidine(967) in 16S rRNA + S-adenosyl-L-homocysteine + H(+)</text>
        <dbReference type="Rhea" id="RHEA:42748"/>
        <dbReference type="Rhea" id="RHEA-COMP:10219"/>
        <dbReference type="Rhea" id="RHEA-COMP:10220"/>
        <dbReference type="ChEBI" id="CHEBI:15378"/>
        <dbReference type="ChEBI" id="CHEBI:57856"/>
        <dbReference type="ChEBI" id="CHEBI:59789"/>
        <dbReference type="ChEBI" id="CHEBI:74483"/>
        <dbReference type="ChEBI" id="CHEBI:82748"/>
        <dbReference type="EC" id="2.1.1.176"/>
    </reaction>
</comment>
<dbReference type="Gene3D" id="1.10.940.10">
    <property type="entry name" value="NusB-like"/>
    <property type="match status" value="1"/>
</dbReference>
<dbReference type="AlphaFoldDB" id="A0A011UXP5"/>
<dbReference type="InterPro" id="IPR035926">
    <property type="entry name" value="NusB-like_sf"/>
</dbReference>
<dbReference type="GO" id="GO:0003723">
    <property type="term" value="F:RNA binding"/>
    <property type="evidence" value="ECO:0007669"/>
    <property type="project" value="UniProtKB-UniRule"/>
</dbReference>
<keyword evidence="5" id="KW-0698">rRNA processing</keyword>
<evidence type="ECO:0000256" key="6">
    <source>
        <dbReference type="ARBA" id="ARBA00022603"/>
    </source>
</evidence>
<comment type="function">
    <text evidence="1">Specifically methylates the cytosine at position 967 (m5C967) of 16S rRNA.</text>
</comment>
<organism evidence="15 16">
    <name type="scientific">Ruminococcus albus SY3</name>
    <dbReference type="NCBI Taxonomy" id="1341156"/>
    <lineage>
        <taxon>Bacteria</taxon>
        <taxon>Bacillati</taxon>
        <taxon>Bacillota</taxon>
        <taxon>Clostridia</taxon>
        <taxon>Eubacteriales</taxon>
        <taxon>Oscillospiraceae</taxon>
        <taxon>Ruminococcus</taxon>
    </lineage>
</organism>
<dbReference type="SUPFAM" id="SSF53335">
    <property type="entry name" value="S-adenosyl-L-methionine-dependent methyltransferases"/>
    <property type="match status" value="1"/>
</dbReference>
<feature type="binding site" evidence="13">
    <location>
        <begin position="258"/>
        <end position="264"/>
    </location>
    <ligand>
        <name>S-adenosyl-L-methionine</name>
        <dbReference type="ChEBI" id="CHEBI:59789"/>
    </ligand>
</feature>
<sequence>MGNTRWYTVRLLTKLDENNSYSNILLDESLSRSDFDKRDKKFISALFYGVLERRLTLDSIITDLSKNPKNKLNYTLRNILRCGLYQLKYMDSVPDNAAVDESVELAKKCRNPASAGFTNGLLREFIRREKALPKTNNEIDRLSLEYSCPKWLVAKWMNECGKDKCLSLLETSLGQAPTTIKINNLIGGVGETLDMLLAEGVTFERSKMLEYAVNVANAGAIEKTEAYKQGRFHVQDLASQLCCKTLDPQPGETILDLCSAPGGKTFTIAEMMNNDGRVLAFDLHPNRVKLIRSGAERLGLTCVRADVNNAKVFNPNLPLADRVLVDAPCSGLGVIRRKPEIKYKDPAEFDRLPVIQAEILDTASWYVKENGLLVYSTCTVSKAENDEVVKQFLASHEDFEPADSNDAFMQTITPDMYGSDGFFIAKLRRRG</sequence>
<evidence type="ECO:0000313" key="15">
    <source>
        <dbReference type="EMBL" id="EXM37977.1"/>
    </source>
</evidence>
<comment type="subcellular location">
    <subcellularLocation>
        <location evidence="2">Cytoplasm</location>
    </subcellularLocation>
</comment>
<dbReference type="InterPro" id="IPR029063">
    <property type="entry name" value="SAM-dependent_MTases_sf"/>
</dbReference>
<dbReference type="GO" id="GO:0008649">
    <property type="term" value="F:rRNA methyltransferase activity"/>
    <property type="evidence" value="ECO:0007669"/>
    <property type="project" value="InterPro"/>
</dbReference>
<keyword evidence="7 13" id="KW-0808">Transferase</keyword>
<dbReference type="PROSITE" id="PS51686">
    <property type="entry name" value="SAM_MT_RSMB_NOP"/>
    <property type="match status" value="1"/>
</dbReference>
<dbReference type="CDD" id="cd02440">
    <property type="entry name" value="AdoMet_MTases"/>
    <property type="match status" value="1"/>
</dbReference>
<dbReference type="SUPFAM" id="SSF48013">
    <property type="entry name" value="NusB-like"/>
    <property type="match status" value="1"/>
</dbReference>
<dbReference type="NCBIfam" id="NF011494">
    <property type="entry name" value="PRK14902.1"/>
    <property type="match status" value="1"/>
</dbReference>
<dbReference type="InterPro" id="IPR054728">
    <property type="entry name" value="RsmB-like_ferredoxin"/>
</dbReference>
<evidence type="ECO:0000256" key="3">
    <source>
        <dbReference type="ARBA" id="ARBA00012140"/>
    </source>
</evidence>
<keyword evidence="16" id="KW-1185">Reference proteome</keyword>
<keyword evidence="4" id="KW-0963">Cytoplasm</keyword>
<keyword evidence="8 13" id="KW-0949">S-adenosyl-L-methionine</keyword>
<dbReference type="Pfam" id="PF01189">
    <property type="entry name" value="Methyltr_RsmB-F"/>
    <property type="match status" value="1"/>
</dbReference>
<dbReference type="PANTHER" id="PTHR22807">
    <property type="entry name" value="NOP2 YEAST -RELATED NOL1/NOP2/FMU SUN DOMAIN-CONTAINING"/>
    <property type="match status" value="1"/>
</dbReference>
<accession>A0A011UXP5</accession>
<evidence type="ECO:0000256" key="8">
    <source>
        <dbReference type="ARBA" id="ARBA00022691"/>
    </source>
</evidence>
<dbReference type="InterPro" id="IPR049560">
    <property type="entry name" value="MeTrfase_RsmB-F_NOP2_cat"/>
</dbReference>
<dbReference type="PATRIC" id="fig|1341156.4.peg.2973"/>
<evidence type="ECO:0000256" key="10">
    <source>
        <dbReference type="ARBA" id="ARBA00030399"/>
    </source>
</evidence>
<feature type="domain" description="SAM-dependent MTase RsmB/NOP-type" evidence="14">
    <location>
        <begin position="168"/>
        <end position="430"/>
    </location>
</feature>
<evidence type="ECO:0000256" key="13">
    <source>
        <dbReference type="PROSITE-ProRule" id="PRU01023"/>
    </source>
</evidence>
<comment type="caution">
    <text evidence="15">The sequence shown here is derived from an EMBL/GenBank/DDBJ whole genome shotgun (WGS) entry which is preliminary data.</text>
</comment>
<keyword evidence="9 13" id="KW-0694">RNA-binding</keyword>
<dbReference type="Gene3D" id="3.30.70.1170">
    <property type="entry name" value="Sun protein, domain 3"/>
    <property type="match status" value="1"/>
</dbReference>
<dbReference type="EC" id="2.1.1.176" evidence="3"/>
<dbReference type="RefSeq" id="WP_037290047.1">
    <property type="nucleotide sequence ID" value="NZ_JEOB01000004.1"/>
</dbReference>
<evidence type="ECO:0000256" key="12">
    <source>
        <dbReference type="ARBA" id="ARBA00047283"/>
    </source>
</evidence>
<dbReference type="NCBIfam" id="TIGR00563">
    <property type="entry name" value="rsmB"/>
    <property type="match status" value="1"/>
</dbReference>
<dbReference type="PRINTS" id="PR02008">
    <property type="entry name" value="RCMTFAMILY"/>
</dbReference>
<evidence type="ECO:0000259" key="14">
    <source>
        <dbReference type="PROSITE" id="PS51686"/>
    </source>
</evidence>
<evidence type="ECO:0000256" key="4">
    <source>
        <dbReference type="ARBA" id="ARBA00022490"/>
    </source>
</evidence>
<evidence type="ECO:0000256" key="2">
    <source>
        <dbReference type="ARBA" id="ARBA00004496"/>
    </source>
</evidence>